<dbReference type="AlphaFoldDB" id="A0ABD1IK94"/>
<reference evidence="1 2" key="1">
    <citation type="submission" date="2024-06" db="EMBL/GenBank/DDBJ databases">
        <title>A chromosome level genome sequence of Diviner's sage (Salvia divinorum).</title>
        <authorList>
            <person name="Ford S.A."/>
            <person name="Ro D.-K."/>
            <person name="Ness R.W."/>
            <person name="Phillips M.A."/>
        </authorList>
    </citation>
    <scope>NUCLEOTIDE SEQUENCE [LARGE SCALE GENOMIC DNA]</scope>
    <source>
        <strain evidence="1">SAF-2024a</strain>
        <tissue evidence="1">Leaf</tissue>
    </source>
</reference>
<organism evidence="1 2">
    <name type="scientific">Salvia divinorum</name>
    <name type="common">Maria pastora</name>
    <name type="synonym">Diviner's sage</name>
    <dbReference type="NCBI Taxonomy" id="28513"/>
    <lineage>
        <taxon>Eukaryota</taxon>
        <taxon>Viridiplantae</taxon>
        <taxon>Streptophyta</taxon>
        <taxon>Embryophyta</taxon>
        <taxon>Tracheophyta</taxon>
        <taxon>Spermatophyta</taxon>
        <taxon>Magnoliopsida</taxon>
        <taxon>eudicotyledons</taxon>
        <taxon>Gunneridae</taxon>
        <taxon>Pentapetalae</taxon>
        <taxon>asterids</taxon>
        <taxon>lamiids</taxon>
        <taxon>Lamiales</taxon>
        <taxon>Lamiaceae</taxon>
        <taxon>Nepetoideae</taxon>
        <taxon>Mentheae</taxon>
        <taxon>Salviinae</taxon>
        <taxon>Salvia</taxon>
        <taxon>Salvia subgen. Calosphace</taxon>
    </lineage>
</organism>
<dbReference type="EMBL" id="JBEAFC010000001">
    <property type="protein sequence ID" value="KAL1569136.1"/>
    <property type="molecule type" value="Genomic_DNA"/>
</dbReference>
<dbReference type="Proteomes" id="UP001567538">
    <property type="component" value="Unassembled WGS sequence"/>
</dbReference>
<keyword evidence="2" id="KW-1185">Reference proteome</keyword>
<evidence type="ECO:0000313" key="1">
    <source>
        <dbReference type="EMBL" id="KAL1569136.1"/>
    </source>
</evidence>
<sequence>MLIDLSRREVTKLWKKRRGEVWREIKTWLLGMRRIITTIPSAIKWMTKERSGVAVIRKARRLTLIATVSLIWRAQNALIFYQSALEVKKVSLYTHQVVQQHLGV</sequence>
<proteinExistence type="predicted"/>
<gene>
    <name evidence="1" type="ORF">AAHA92_00648</name>
</gene>
<name>A0ABD1IK94_SALDI</name>
<comment type="caution">
    <text evidence="1">The sequence shown here is derived from an EMBL/GenBank/DDBJ whole genome shotgun (WGS) entry which is preliminary data.</text>
</comment>
<accession>A0ABD1IK94</accession>
<evidence type="ECO:0000313" key="2">
    <source>
        <dbReference type="Proteomes" id="UP001567538"/>
    </source>
</evidence>
<protein>
    <submittedName>
        <fullName evidence="1">Uncharacterized protein</fullName>
    </submittedName>
</protein>